<gene>
    <name evidence="2" type="ORF">FCALED_LOCUS2815</name>
</gene>
<accession>A0A9N8WG20</accession>
<evidence type="ECO:0000256" key="1">
    <source>
        <dbReference type="SAM" id="SignalP"/>
    </source>
</evidence>
<evidence type="ECO:0000313" key="2">
    <source>
        <dbReference type="EMBL" id="CAG8483068.1"/>
    </source>
</evidence>
<reference evidence="2" key="1">
    <citation type="submission" date="2021-06" db="EMBL/GenBank/DDBJ databases">
        <authorList>
            <person name="Kallberg Y."/>
            <person name="Tangrot J."/>
            <person name="Rosling A."/>
        </authorList>
    </citation>
    <scope>NUCLEOTIDE SEQUENCE</scope>
    <source>
        <strain evidence="2">UK204</strain>
    </source>
</reference>
<evidence type="ECO:0000313" key="3">
    <source>
        <dbReference type="Proteomes" id="UP000789570"/>
    </source>
</evidence>
<comment type="caution">
    <text evidence="2">The sequence shown here is derived from an EMBL/GenBank/DDBJ whole genome shotgun (WGS) entry which is preliminary data.</text>
</comment>
<keyword evidence="3" id="KW-1185">Reference proteome</keyword>
<protein>
    <submittedName>
        <fullName evidence="2">12242_t:CDS:1</fullName>
    </submittedName>
</protein>
<dbReference type="AlphaFoldDB" id="A0A9N8WG20"/>
<organism evidence="2 3">
    <name type="scientific">Funneliformis caledonium</name>
    <dbReference type="NCBI Taxonomy" id="1117310"/>
    <lineage>
        <taxon>Eukaryota</taxon>
        <taxon>Fungi</taxon>
        <taxon>Fungi incertae sedis</taxon>
        <taxon>Mucoromycota</taxon>
        <taxon>Glomeromycotina</taxon>
        <taxon>Glomeromycetes</taxon>
        <taxon>Glomerales</taxon>
        <taxon>Glomeraceae</taxon>
        <taxon>Funneliformis</taxon>
    </lineage>
</organism>
<proteinExistence type="predicted"/>
<dbReference type="EMBL" id="CAJVPQ010000454">
    <property type="protein sequence ID" value="CAG8483068.1"/>
    <property type="molecule type" value="Genomic_DNA"/>
</dbReference>
<feature type="signal peptide" evidence="1">
    <location>
        <begin position="1"/>
        <end position="15"/>
    </location>
</feature>
<dbReference type="Proteomes" id="UP000789570">
    <property type="component" value="Unassembled WGS sequence"/>
</dbReference>
<feature type="chain" id="PRO_5040501877" evidence="1">
    <location>
        <begin position="16"/>
        <end position="79"/>
    </location>
</feature>
<name>A0A9N8WG20_9GLOM</name>
<keyword evidence="1" id="KW-0732">Signal</keyword>
<sequence>MVHIFNGFFIPSIIALSSFIGSDFTVEFMNTDDNHKDKFILKLIMNKAAESSKQIPAISIEKGEIETNRESETKQRIRL</sequence>